<comment type="subcellular location">
    <subcellularLocation>
        <location evidence="1">Endomembrane system</location>
        <topology evidence="1">Multi-pass membrane protein</topology>
    </subcellularLocation>
</comment>
<gene>
    <name evidence="7" type="ORF">ACFSJG_00445</name>
</gene>
<dbReference type="EMBL" id="JBHUFB010000001">
    <property type="protein sequence ID" value="MFD1810669.1"/>
    <property type="molecule type" value="Genomic_DNA"/>
</dbReference>
<feature type="domain" description="DUF202" evidence="6">
    <location>
        <begin position="14"/>
        <end position="74"/>
    </location>
</feature>
<evidence type="ECO:0000313" key="8">
    <source>
        <dbReference type="Proteomes" id="UP001597286"/>
    </source>
</evidence>
<proteinExistence type="predicted"/>
<protein>
    <submittedName>
        <fullName evidence="7">DUF202 domain-containing protein</fullName>
    </submittedName>
</protein>
<feature type="transmembrane region" description="Helical" evidence="5">
    <location>
        <begin position="87"/>
        <end position="108"/>
    </location>
</feature>
<comment type="caution">
    <text evidence="7">The sequence shown here is derived from an EMBL/GenBank/DDBJ whole genome shotgun (WGS) entry which is preliminary data.</text>
</comment>
<keyword evidence="2 5" id="KW-0812">Transmembrane</keyword>
<evidence type="ECO:0000256" key="1">
    <source>
        <dbReference type="ARBA" id="ARBA00004127"/>
    </source>
</evidence>
<dbReference type="Pfam" id="PF02656">
    <property type="entry name" value="DUF202"/>
    <property type="match status" value="1"/>
</dbReference>
<sequence length="111" mass="11619">MSAGRDHGRFTHDDPGLQPERTTLSWLRTACAVLIPSLLLVRIGDPALTVPLVALFTTAVTGILATAMRRHPSRVIDFRNNISVPAALPSAGLTGVVVSLAVAALIAINAT</sequence>
<accession>A0ABW4NX92</accession>
<organism evidence="7 8">
    <name type="scientific">Rhodococcus gannanensis</name>
    <dbReference type="NCBI Taxonomy" id="1960308"/>
    <lineage>
        <taxon>Bacteria</taxon>
        <taxon>Bacillati</taxon>
        <taxon>Actinomycetota</taxon>
        <taxon>Actinomycetes</taxon>
        <taxon>Mycobacteriales</taxon>
        <taxon>Nocardiaceae</taxon>
        <taxon>Rhodococcus</taxon>
    </lineage>
</organism>
<dbReference type="InterPro" id="IPR003807">
    <property type="entry name" value="DUF202"/>
</dbReference>
<reference evidence="8" key="1">
    <citation type="journal article" date="2019" name="Int. J. Syst. Evol. Microbiol.">
        <title>The Global Catalogue of Microorganisms (GCM) 10K type strain sequencing project: providing services to taxonomists for standard genome sequencing and annotation.</title>
        <authorList>
            <consortium name="The Broad Institute Genomics Platform"/>
            <consortium name="The Broad Institute Genome Sequencing Center for Infectious Disease"/>
            <person name="Wu L."/>
            <person name="Ma J."/>
        </authorList>
    </citation>
    <scope>NUCLEOTIDE SEQUENCE [LARGE SCALE GENOMIC DNA]</scope>
    <source>
        <strain evidence="8">DT72</strain>
    </source>
</reference>
<evidence type="ECO:0000256" key="2">
    <source>
        <dbReference type="ARBA" id="ARBA00022692"/>
    </source>
</evidence>
<dbReference type="RefSeq" id="WP_378483228.1">
    <property type="nucleotide sequence ID" value="NZ_JBHUFB010000001.1"/>
</dbReference>
<name>A0ABW4NX92_9NOCA</name>
<evidence type="ECO:0000256" key="5">
    <source>
        <dbReference type="SAM" id="Phobius"/>
    </source>
</evidence>
<evidence type="ECO:0000256" key="4">
    <source>
        <dbReference type="ARBA" id="ARBA00023136"/>
    </source>
</evidence>
<keyword evidence="4 5" id="KW-0472">Membrane</keyword>
<feature type="transmembrane region" description="Helical" evidence="5">
    <location>
        <begin position="48"/>
        <end position="67"/>
    </location>
</feature>
<keyword evidence="3 5" id="KW-1133">Transmembrane helix</keyword>
<keyword evidence="8" id="KW-1185">Reference proteome</keyword>
<evidence type="ECO:0000259" key="6">
    <source>
        <dbReference type="Pfam" id="PF02656"/>
    </source>
</evidence>
<evidence type="ECO:0000313" key="7">
    <source>
        <dbReference type="EMBL" id="MFD1810669.1"/>
    </source>
</evidence>
<evidence type="ECO:0000256" key="3">
    <source>
        <dbReference type="ARBA" id="ARBA00022989"/>
    </source>
</evidence>
<dbReference type="Proteomes" id="UP001597286">
    <property type="component" value="Unassembled WGS sequence"/>
</dbReference>